<proteinExistence type="predicted"/>
<keyword evidence="2" id="KW-1185">Reference proteome</keyword>
<protein>
    <submittedName>
        <fullName evidence="1">Uncharacterized protein</fullName>
    </submittedName>
</protein>
<reference evidence="1" key="1">
    <citation type="submission" date="2017-07" db="EMBL/GenBank/DDBJ databases">
        <title>Taro Niue Genome Assembly and Annotation.</title>
        <authorList>
            <person name="Atibalentja N."/>
            <person name="Keating K."/>
            <person name="Fields C.J."/>
        </authorList>
    </citation>
    <scope>NUCLEOTIDE SEQUENCE</scope>
    <source>
        <strain evidence="1">Niue_2</strain>
        <tissue evidence="1">Leaf</tissue>
    </source>
</reference>
<evidence type="ECO:0000313" key="2">
    <source>
        <dbReference type="Proteomes" id="UP000652761"/>
    </source>
</evidence>
<comment type="caution">
    <text evidence="1">The sequence shown here is derived from an EMBL/GenBank/DDBJ whole genome shotgun (WGS) entry which is preliminary data.</text>
</comment>
<dbReference type="Proteomes" id="UP000652761">
    <property type="component" value="Unassembled WGS sequence"/>
</dbReference>
<organism evidence="1 2">
    <name type="scientific">Colocasia esculenta</name>
    <name type="common">Wild taro</name>
    <name type="synonym">Arum esculentum</name>
    <dbReference type="NCBI Taxonomy" id="4460"/>
    <lineage>
        <taxon>Eukaryota</taxon>
        <taxon>Viridiplantae</taxon>
        <taxon>Streptophyta</taxon>
        <taxon>Embryophyta</taxon>
        <taxon>Tracheophyta</taxon>
        <taxon>Spermatophyta</taxon>
        <taxon>Magnoliopsida</taxon>
        <taxon>Liliopsida</taxon>
        <taxon>Araceae</taxon>
        <taxon>Aroideae</taxon>
        <taxon>Colocasieae</taxon>
        <taxon>Colocasia</taxon>
    </lineage>
</organism>
<sequence>MKFKPQYQAFNKPRFEATSTESKESMLSTLSELHKLSQDFHYSEESKEQKLGGMKFLALDFLQKNLNV</sequence>
<name>A0A843TG95_COLES</name>
<gene>
    <name evidence="1" type="ORF">Taro_002060</name>
</gene>
<dbReference type="AlphaFoldDB" id="A0A843TG95"/>
<evidence type="ECO:0000313" key="1">
    <source>
        <dbReference type="EMBL" id="MQL69771.1"/>
    </source>
</evidence>
<accession>A0A843TG95</accession>
<dbReference type="EMBL" id="NMUH01000047">
    <property type="protein sequence ID" value="MQL69771.1"/>
    <property type="molecule type" value="Genomic_DNA"/>
</dbReference>